<feature type="compositionally biased region" description="Basic residues" evidence="1">
    <location>
        <begin position="64"/>
        <end position="80"/>
    </location>
</feature>
<organism evidence="2 3">
    <name type="scientific">Desulfosporosinus metallidurans</name>
    <dbReference type="NCBI Taxonomy" id="1888891"/>
    <lineage>
        <taxon>Bacteria</taxon>
        <taxon>Bacillati</taxon>
        <taxon>Bacillota</taxon>
        <taxon>Clostridia</taxon>
        <taxon>Eubacteriales</taxon>
        <taxon>Desulfitobacteriaceae</taxon>
        <taxon>Desulfosporosinus</taxon>
    </lineage>
</organism>
<feature type="region of interest" description="Disordered" evidence="1">
    <location>
        <begin position="60"/>
        <end position="80"/>
    </location>
</feature>
<dbReference type="Proteomes" id="UP000186102">
    <property type="component" value="Unassembled WGS sequence"/>
</dbReference>
<sequence length="80" mass="9012">MKNLGEPCVLEDRSCTECGECDLCDLDPTKQCDNCCQCIKTPEGDYAEIEIDDILLNTEDQSKSHAKGHSKKYKLNNKNK</sequence>
<protein>
    <submittedName>
        <fullName evidence="2">Uncharacterized protein</fullName>
    </submittedName>
</protein>
<proteinExistence type="predicted"/>
<gene>
    <name evidence="2" type="ORF">DSOL_2627</name>
</gene>
<dbReference type="OrthoDB" id="1938377at2"/>
<dbReference type="AlphaFoldDB" id="A0A1Q8QVT7"/>
<dbReference type="STRING" id="1888891.DSOL_2627"/>
<evidence type="ECO:0000313" key="3">
    <source>
        <dbReference type="Proteomes" id="UP000186102"/>
    </source>
</evidence>
<keyword evidence="3" id="KW-1185">Reference proteome</keyword>
<name>A0A1Q8QVT7_9FIRM</name>
<evidence type="ECO:0000313" key="2">
    <source>
        <dbReference type="EMBL" id="OLN31454.1"/>
    </source>
</evidence>
<evidence type="ECO:0000256" key="1">
    <source>
        <dbReference type="SAM" id="MobiDB-lite"/>
    </source>
</evidence>
<comment type="caution">
    <text evidence="2">The sequence shown here is derived from an EMBL/GenBank/DDBJ whole genome shotgun (WGS) entry which is preliminary data.</text>
</comment>
<accession>A0A1Q8QVT7</accession>
<dbReference type="EMBL" id="MLBF01000018">
    <property type="protein sequence ID" value="OLN31454.1"/>
    <property type="molecule type" value="Genomic_DNA"/>
</dbReference>
<dbReference type="RefSeq" id="WP_075365213.1">
    <property type="nucleotide sequence ID" value="NZ_MLBF01000018.1"/>
</dbReference>
<reference evidence="2 3" key="1">
    <citation type="submission" date="2016-09" db="EMBL/GenBank/DDBJ databases">
        <title>Complete genome of Desulfosporosinus sp. OL.</title>
        <authorList>
            <person name="Mardanov A."/>
            <person name="Beletsky A."/>
            <person name="Panova A."/>
            <person name="Karnachuk O."/>
            <person name="Ravin N."/>
        </authorList>
    </citation>
    <scope>NUCLEOTIDE SEQUENCE [LARGE SCALE GENOMIC DNA]</scope>
    <source>
        <strain evidence="2 3">OL</strain>
    </source>
</reference>